<gene>
    <name evidence="7" type="ORF">SCHPADRAFT_451362</name>
</gene>
<evidence type="ECO:0000313" key="8">
    <source>
        <dbReference type="Proteomes" id="UP000053477"/>
    </source>
</evidence>
<dbReference type="Proteomes" id="UP000053477">
    <property type="component" value="Unassembled WGS sequence"/>
</dbReference>
<evidence type="ECO:0000256" key="2">
    <source>
        <dbReference type="ARBA" id="ARBA00009530"/>
    </source>
</evidence>
<reference evidence="7 8" key="1">
    <citation type="submission" date="2015-04" db="EMBL/GenBank/DDBJ databases">
        <title>Complete genome sequence of Schizopora paradoxa KUC8140, a cosmopolitan wood degrader in East Asia.</title>
        <authorList>
            <consortium name="DOE Joint Genome Institute"/>
            <person name="Min B."/>
            <person name="Park H."/>
            <person name="Jang Y."/>
            <person name="Kim J.-J."/>
            <person name="Kim K.H."/>
            <person name="Pangilinan J."/>
            <person name="Lipzen A."/>
            <person name="Riley R."/>
            <person name="Grigoriev I.V."/>
            <person name="Spatafora J.W."/>
            <person name="Choi I.-G."/>
        </authorList>
    </citation>
    <scope>NUCLEOTIDE SEQUENCE [LARGE SCALE GENOMIC DNA]</scope>
    <source>
        <strain evidence="7 8">KUC8140</strain>
    </source>
</reference>
<dbReference type="EMBL" id="KQ085991">
    <property type="protein sequence ID" value="KLO11825.1"/>
    <property type="molecule type" value="Genomic_DNA"/>
</dbReference>
<keyword evidence="8" id="KW-1185">Reference proteome</keyword>
<evidence type="ECO:0000256" key="5">
    <source>
        <dbReference type="ARBA" id="ARBA00023136"/>
    </source>
</evidence>
<evidence type="ECO:0000256" key="1">
    <source>
        <dbReference type="ARBA" id="ARBA00004370"/>
    </source>
</evidence>
<evidence type="ECO:0000256" key="6">
    <source>
        <dbReference type="SAM" id="Phobius"/>
    </source>
</evidence>
<dbReference type="InterPro" id="IPR000612">
    <property type="entry name" value="PMP3"/>
</dbReference>
<dbReference type="AlphaFoldDB" id="A0A0H2RIJ1"/>
<feature type="transmembrane region" description="Helical" evidence="6">
    <location>
        <begin position="27"/>
        <end position="49"/>
    </location>
</feature>
<dbReference type="GO" id="GO:0016020">
    <property type="term" value="C:membrane"/>
    <property type="evidence" value="ECO:0007669"/>
    <property type="project" value="UniProtKB-SubCell"/>
</dbReference>
<evidence type="ECO:0000256" key="4">
    <source>
        <dbReference type="ARBA" id="ARBA00022989"/>
    </source>
</evidence>
<dbReference type="PANTHER" id="PTHR21659:SF112">
    <property type="entry name" value="PROTEIN SNA2-RELATED"/>
    <property type="match status" value="1"/>
</dbReference>
<evidence type="ECO:0000256" key="3">
    <source>
        <dbReference type="ARBA" id="ARBA00022692"/>
    </source>
</evidence>
<dbReference type="Pfam" id="PF01679">
    <property type="entry name" value="Pmp3"/>
    <property type="match status" value="1"/>
</dbReference>
<name>A0A0H2RIJ1_9AGAM</name>
<evidence type="ECO:0000313" key="7">
    <source>
        <dbReference type="EMBL" id="KLO11825.1"/>
    </source>
</evidence>
<dbReference type="InParanoid" id="A0A0H2RIJ1"/>
<sequence>MRTDSSHLFDTIIASPTAHTTRHDTDFWLNILLTILGWIPGVLHAWYVIATRTARRHAKAEYYGRRY</sequence>
<dbReference type="PANTHER" id="PTHR21659">
    <property type="entry name" value="HYDROPHOBIC PROTEIN RCI2 LOW TEMPERATURE AND SALT RESPONSIVE PROTEIN LTI6 -RELATED"/>
    <property type="match status" value="1"/>
</dbReference>
<keyword evidence="4 6" id="KW-1133">Transmembrane helix</keyword>
<accession>A0A0H2RIJ1</accession>
<organism evidence="7 8">
    <name type="scientific">Schizopora paradoxa</name>
    <dbReference type="NCBI Taxonomy" id="27342"/>
    <lineage>
        <taxon>Eukaryota</taxon>
        <taxon>Fungi</taxon>
        <taxon>Dikarya</taxon>
        <taxon>Basidiomycota</taxon>
        <taxon>Agaricomycotina</taxon>
        <taxon>Agaricomycetes</taxon>
        <taxon>Hymenochaetales</taxon>
        <taxon>Schizoporaceae</taxon>
        <taxon>Schizopora</taxon>
    </lineage>
</organism>
<proteinExistence type="inferred from homology"/>
<dbReference type="OrthoDB" id="3262899at2759"/>
<protein>
    <submittedName>
        <fullName evidence="7">Uncharacterized protein</fullName>
    </submittedName>
</protein>
<comment type="subcellular location">
    <subcellularLocation>
        <location evidence="1">Membrane</location>
    </subcellularLocation>
</comment>
<keyword evidence="5 6" id="KW-0472">Membrane</keyword>
<keyword evidence="3 6" id="KW-0812">Transmembrane</keyword>
<comment type="similarity">
    <text evidence="2">Belongs to the UPF0057 (PMP3) family.</text>
</comment>